<feature type="domain" description="Hexokinase C-terminal" evidence="9">
    <location>
        <begin position="249"/>
        <end position="546"/>
    </location>
</feature>
<dbReference type="GO" id="GO:0005536">
    <property type="term" value="F:D-glucose binding"/>
    <property type="evidence" value="ECO:0007669"/>
    <property type="project" value="InterPro"/>
</dbReference>
<reference evidence="10" key="1">
    <citation type="submission" date="2022-12" db="EMBL/GenBank/DDBJ databases">
        <authorList>
            <person name="Petersen C."/>
        </authorList>
    </citation>
    <scope>NUCLEOTIDE SEQUENCE</scope>
    <source>
        <strain evidence="10">IBT 30728</strain>
    </source>
</reference>
<evidence type="ECO:0000256" key="3">
    <source>
        <dbReference type="ARBA" id="ARBA00022741"/>
    </source>
</evidence>
<organism evidence="10 11">
    <name type="scientific">Penicillium diatomitis</name>
    <dbReference type="NCBI Taxonomy" id="2819901"/>
    <lineage>
        <taxon>Eukaryota</taxon>
        <taxon>Fungi</taxon>
        <taxon>Dikarya</taxon>
        <taxon>Ascomycota</taxon>
        <taxon>Pezizomycotina</taxon>
        <taxon>Eurotiomycetes</taxon>
        <taxon>Eurotiomycetidae</taxon>
        <taxon>Eurotiales</taxon>
        <taxon>Aspergillaceae</taxon>
        <taxon>Penicillium</taxon>
    </lineage>
</organism>
<feature type="compositionally biased region" description="Basic and acidic residues" evidence="7">
    <location>
        <begin position="448"/>
        <end position="467"/>
    </location>
</feature>
<dbReference type="InterPro" id="IPR043129">
    <property type="entry name" value="ATPase_NBD"/>
</dbReference>
<evidence type="ECO:0000259" key="9">
    <source>
        <dbReference type="Pfam" id="PF03727"/>
    </source>
</evidence>
<dbReference type="PROSITE" id="PS51748">
    <property type="entry name" value="HEXOKINASE_2"/>
    <property type="match status" value="1"/>
</dbReference>
<evidence type="ECO:0000256" key="4">
    <source>
        <dbReference type="ARBA" id="ARBA00022777"/>
    </source>
</evidence>
<proteinExistence type="inferred from homology"/>
<evidence type="ECO:0000256" key="2">
    <source>
        <dbReference type="ARBA" id="ARBA00022679"/>
    </source>
</evidence>
<dbReference type="InterPro" id="IPR022673">
    <property type="entry name" value="Hexokinase_C"/>
</dbReference>
<feature type="domain" description="Hexokinase N-terminal" evidence="8">
    <location>
        <begin position="18"/>
        <end position="237"/>
    </location>
</feature>
<comment type="similarity">
    <text evidence="1 6">Belongs to the hexokinase family.</text>
</comment>
<dbReference type="GO" id="GO:0005829">
    <property type="term" value="C:cytosol"/>
    <property type="evidence" value="ECO:0007669"/>
    <property type="project" value="TreeGrafter"/>
</dbReference>
<dbReference type="EC" id="2.7.1.-" evidence="6"/>
<dbReference type="GO" id="GO:0019158">
    <property type="term" value="F:mannokinase activity"/>
    <property type="evidence" value="ECO:0007669"/>
    <property type="project" value="TreeGrafter"/>
</dbReference>
<dbReference type="GO" id="GO:0004340">
    <property type="term" value="F:glucokinase activity"/>
    <property type="evidence" value="ECO:0007669"/>
    <property type="project" value="TreeGrafter"/>
</dbReference>
<evidence type="ECO:0000256" key="7">
    <source>
        <dbReference type="SAM" id="MobiDB-lite"/>
    </source>
</evidence>
<dbReference type="Gene3D" id="3.30.420.40">
    <property type="match status" value="1"/>
</dbReference>
<keyword evidence="11" id="KW-1185">Reference proteome</keyword>
<dbReference type="GeneID" id="81626211"/>
<evidence type="ECO:0000256" key="1">
    <source>
        <dbReference type="ARBA" id="ARBA00009225"/>
    </source>
</evidence>
<dbReference type="GO" id="GO:0006006">
    <property type="term" value="P:glucose metabolic process"/>
    <property type="evidence" value="ECO:0007669"/>
    <property type="project" value="TreeGrafter"/>
</dbReference>
<dbReference type="Pfam" id="PF03727">
    <property type="entry name" value="Hexokinase_2"/>
    <property type="match status" value="1"/>
</dbReference>
<evidence type="ECO:0000259" key="8">
    <source>
        <dbReference type="Pfam" id="PF00349"/>
    </source>
</evidence>
<gene>
    <name evidence="10" type="ORF">N7539_006360</name>
</gene>
<keyword evidence="3 6" id="KW-0547">Nucleotide-binding</keyword>
<evidence type="ECO:0000313" key="11">
    <source>
        <dbReference type="Proteomes" id="UP001148312"/>
    </source>
</evidence>
<dbReference type="GO" id="GO:0001678">
    <property type="term" value="P:intracellular glucose homeostasis"/>
    <property type="evidence" value="ECO:0007669"/>
    <property type="project" value="InterPro"/>
</dbReference>
<dbReference type="Proteomes" id="UP001148312">
    <property type="component" value="Unassembled WGS sequence"/>
</dbReference>
<comment type="caution">
    <text evidence="10">The sequence shown here is derived from an EMBL/GenBank/DDBJ whole genome shotgun (WGS) entry which is preliminary data.</text>
</comment>
<dbReference type="GO" id="GO:0005524">
    <property type="term" value="F:ATP binding"/>
    <property type="evidence" value="ECO:0007669"/>
    <property type="project" value="UniProtKB-UniRule"/>
</dbReference>
<sequence length="582" mass="63861">MKDGHVFPTMSRLKPSLPEFLTPLKIDHERLHHLACRLCLTYRTLAATSSEQFFPTATTRLPTGREKGRYLAVYLGLYYLRVAFIELLGEEQIGKHSHVRRTLEKAWPIEDRLRRDDPGSLFSWIGDCIAEVIHDDLANSKEDAPSEIEMGISFCFPIKQNSVNEAILMPTGKGFALGTSLNLHQALLDGYECHTRRSSEADQDEKPAKRQKKYCLPTLKISVMTNDTISTLASLAYSIRALPNTRVVMGLLVGAGCNSAVPMKLTDLQDSKIQHIREKDPTAVDSVVSTEWTLRGATGPLTELNLITNWDTELDAQSNRPGFQPLEYMVGGRYVGELVRIICHDWFTGVQSVPRSSLPEKLVTKYALKTDFLSLVVASSSSDAQLAENLQRDLPAPTSSDWEWTAEYAGQMRVVAATVQDRSAALIAAATVGLLACVGEISLQEQNERASQKARVTAETETEKLESHPQSTSGNRGLSRPGWLKGPEELVVAVNGGVIQHYPHYKETVQRYIDRLLISAGPQSEGKSIFLREASDGGLIGVGALAGAVAGDFNGIIGSTFEKETASIHKNGERAVSSLTGI</sequence>
<evidence type="ECO:0000256" key="5">
    <source>
        <dbReference type="ARBA" id="ARBA00022840"/>
    </source>
</evidence>
<dbReference type="PRINTS" id="PR00475">
    <property type="entry name" value="HEXOKINASE"/>
</dbReference>
<dbReference type="Pfam" id="PF00349">
    <property type="entry name" value="Hexokinase_1"/>
    <property type="match status" value="1"/>
</dbReference>
<protein>
    <recommendedName>
        <fullName evidence="6">Phosphotransferase</fullName>
        <ecNumber evidence="6">2.7.1.-</ecNumber>
    </recommendedName>
</protein>
<keyword evidence="6" id="KW-0324">Glycolysis</keyword>
<dbReference type="CDD" id="cd24000">
    <property type="entry name" value="ASKHA_NBD_HK"/>
    <property type="match status" value="1"/>
</dbReference>
<dbReference type="GO" id="GO:0006096">
    <property type="term" value="P:glycolytic process"/>
    <property type="evidence" value="ECO:0007669"/>
    <property type="project" value="UniProtKB-KW"/>
</dbReference>
<accession>A0A9W9X470</accession>
<dbReference type="AlphaFoldDB" id="A0A9W9X470"/>
<name>A0A9W9X470_9EURO</name>
<dbReference type="SUPFAM" id="SSF53067">
    <property type="entry name" value="Actin-like ATPase domain"/>
    <property type="match status" value="2"/>
</dbReference>
<keyword evidence="4 6" id="KW-0418">Kinase</keyword>
<feature type="region of interest" description="Disordered" evidence="7">
    <location>
        <begin position="448"/>
        <end position="481"/>
    </location>
</feature>
<evidence type="ECO:0000313" key="10">
    <source>
        <dbReference type="EMBL" id="KAJ5482914.1"/>
    </source>
</evidence>
<keyword evidence="2 6" id="KW-0808">Transferase</keyword>
<dbReference type="PANTHER" id="PTHR19443:SF29">
    <property type="entry name" value="PHOSPHOTRANSFERASE"/>
    <property type="match status" value="1"/>
</dbReference>
<dbReference type="GO" id="GO:0005739">
    <property type="term" value="C:mitochondrion"/>
    <property type="evidence" value="ECO:0007669"/>
    <property type="project" value="TreeGrafter"/>
</dbReference>
<evidence type="ECO:0000256" key="6">
    <source>
        <dbReference type="RuleBase" id="RU362007"/>
    </source>
</evidence>
<dbReference type="GO" id="GO:0008865">
    <property type="term" value="F:fructokinase activity"/>
    <property type="evidence" value="ECO:0007669"/>
    <property type="project" value="TreeGrafter"/>
</dbReference>
<dbReference type="Gene3D" id="3.40.367.20">
    <property type="match status" value="1"/>
</dbReference>
<dbReference type="InterPro" id="IPR022672">
    <property type="entry name" value="Hexokinase_N"/>
</dbReference>
<dbReference type="PANTHER" id="PTHR19443">
    <property type="entry name" value="HEXOKINASE"/>
    <property type="match status" value="1"/>
</dbReference>
<dbReference type="GO" id="GO:0006013">
    <property type="term" value="P:mannose metabolic process"/>
    <property type="evidence" value="ECO:0007669"/>
    <property type="project" value="TreeGrafter"/>
</dbReference>
<dbReference type="RefSeq" id="XP_056788886.1">
    <property type="nucleotide sequence ID" value="XM_056935962.1"/>
</dbReference>
<dbReference type="EMBL" id="JAPWDQ010000008">
    <property type="protein sequence ID" value="KAJ5482914.1"/>
    <property type="molecule type" value="Genomic_DNA"/>
</dbReference>
<dbReference type="InterPro" id="IPR001312">
    <property type="entry name" value="Hexokinase"/>
</dbReference>
<reference evidence="10" key="2">
    <citation type="journal article" date="2023" name="IMA Fungus">
        <title>Comparative genomic study of the Penicillium genus elucidates a diverse pangenome and 15 lateral gene transfer events.</title>
        <authorList>
            <person name="Petersen C."/>
            <person name="Sorensen T."/>
            <person name="Nielsen M.R."/>
            <person name="Sondergaard T.E."/>
            <person name="Sorensen J.L."/>
            <person name="Fitzpatrick D.A."/>
            <person name="Frisvad J.C."/>
            <person name="Nielsen K.L."/>
        </authorList>
    </citation>
    <scope>NUCLEOTIDE SEQUENCE</scope>
    <source>
        <strain evidence="10">IBT 30728</strain>
    </source>
</reference>
<keyword evidence="5 6" id="KW-0067">ATP-binding</keyword>